<keyword evidence="7" id="KW-0812">Transmembrane</keyword>
<dbReference type="OMA" id="LLWWTAN"/>
<dbReference type="InterPro" id="IPR015621">
    <property type="entry name" value="IL-1_rcpt_fam"/>
</dbReference>
<reference evidence="10" key="3">
    <citation type="submission" date="2025-09" db="UniProtKB">
        <authorList>
            <consortium name="Ensembl"/>
        </authorList>
    </citation>
    <scope>IDENTIFICATION</scope>
</reference>
<accession>H3DE20</accession>
<reference evidence="11" key="1">
    <citation type="journal article" date="2004" name="Nature">
        <title>Genome duplication in the teleost fish Tetraodon nigroviridis reveals the early vertebrate proto-karyotype.</title>
        <authorList>
            <person name="Jaillon O."/>
            <person name="Aury J.-M."/>
            <person name="Brunet F."/>
            <person name="Petit J.-L."/>
            <person name="Stange-Thomann N."/>
            <person name="Mauceli E."/>
            <person name="Bouneau L."/>
            <person name="Fischer C."/>
            <person name="Ozouf-Costaz C."/>
            <person name="Bernot A."/>
            <person name="Nicaud S."/>
            <person name="Jaffe D."/>
            <person name="Fisher S."/>
            <person name="Lutfalla G."/>
            <person name="Dossat C."/>
            <person name="Segurens B."/>
            <person name="Dasilva C."/>
            <person name="Salanoubat M."/>
            <person name="Levy M."/>
            <person name="Boudet N."/>
            <person name="Castellano S."/>
            <person name="Anthouard V."/>
            <person name="Jubin C."/>
            <person name="Castelli V."/>
            <person name="Katinka M."/>
            <person name="Vacherie B."/>
            <person name="Biemont C."/>
            <person name="Skalli Z."/>
            <person name="Cattolico L."/>
            <person name="Poulain J."/>
            <person name="De Berardinis V."/>
            <person name="Cruaud C."/>
            <person name="Duprat S."/>
            <person name="Brottier P."/>
            <person name="Coutanceau J.-P."/>
            <person name="Gouzy J."/>
            <person name="Parra G."/>
            <person name="Lardier G."/>
            <person name="Chapple C."/>
            <person name="McKernan K.J."/>
            <person name="McEwan P."/>
            <person name="Bosak S."/>
            <person name="Kellis M."/>
            <person name="Volff J.-N."/>
            <person name="Guigo R."/>
            <person name="Zody M.C."/>
            <person name="Mesirov J."/>
            <person name="Lindblad-Toh K."/>
            <person name="Birren B."/>
            <person name="Nusbaum C."/>
            <person name="Kahn D."/>
            <person name="Robinson-Rechavi M."/>
            <person name="Laudet V."/>
            <person name="Schachter V."/>
            <person name="Quetier F."/>
            <person name="Saurin W."/>
            <person name="Scarpelli C."/>
            <person name="Wincker P."/>
            <person name="Lander E.S."/>
            <person name="Weissenbach J."/>
            <person name="Roest Crollius H."/>
        </authorList>
    </citation>
    <scope>NUCLEOTIDE SEQUENCE [LARGE SCALE GENOMIC DNA]</scope>
</reference>
<evidence type="ECO:0000259" key="9">
    <source>
        <dbReference type="PROSITE" id="PS50835"/>
    </source>
</evidence>
<keyword evidence="7" id="KW-0472">Membrane</keyword>
<dbReference type="GO" id="GO:0004908">
    <property type="term" value="F:interleukin-1 receptor activity"/>
    <property type="evidence" value="ECO:0007669"/>
    <property type="project" value="InterPro"/>
</dbReference>
<dbReference type="InterPro" id="IPR003599">
    <property type="entry name" value="Ig_sub"/>
</dbReference>
<keyword evidence="3" id="KW-0677">Repeat</keyword>
<dbReference type="HOGENOM" id="CLU_051287_0_0_1"/>
<name>H3DE20_TETNG</name>
<dbReference type="GeneTree" id="ENSGT01090000259985"/>
<organism evidence="10 11">
    <name type="scientific">Tetraodon nigroviridis</name>
    <name type="common">Spotted green pufferfish</name>
    <name type="synonym">Chelonodon nigroviridis</name>
    <dbReference type="NCBI Taxonomy" id="99883"/>
    <lineage>
        <taxon>Eukaryota</taxon>
        <taxon>Metazoa</taxon>
        <taxon>Chordata</taxon>
        <taxon>Craniata</taxon>
        <taxon>Vertebrata</taxon>
        <taxon>Euteleostomi</taxon>
        <taxon>Actinopterygii</taxon>
        <taxon>Neopterygii</taxon>
        <taxon>Teleostei</taxon>
        <taxon>Neoteleostei</taxon>
        <taxon>Acanthomorphata</taxon>
        <taxon>Eupercaria</taxon>
        <taxon>Tetraodontiformes</taxon>
        <taxon>Tetradontoidea</taxon>
        <taxon>Tetraodontidae</taxon>
        <taxon>Tetraodon</taxon>
    </lineage>
</organism>
<feature type="chain" id="PRO_5003581868" description="Ig-like domain-containing protein" evidence="8">
    <location>
        <begin position="27"/>
        <end position="436"/>
    </location>
</feature>
<dbReference type="SUPFAM" id="SSF48726">
    <property type="entry name" value="Immunoglobulin"/>
    <property type="match status" value="2"/>
</dbReference>
<comment type="similarity">
    <text evidence="1">Belongs to the interleukin-1 receptor family.</text>
</comment>
<dbReference type="AlphaFoldDB" id="H3DE20"/>
<dbReference type="Proteomes" id="UP000007303">
    <property type="component" value="Unassembled WGS sequence"/>
</dbReference>
<protein>
    <recommendedName>
        <fullName evidence="9">Ig-like domain-containing protein</fullName>
    </recommendedName>
</protein>
<evidence type="ECO:0000256" key="3">
    <source>
        <dbReference type="ARBA" id="ARBA00022737"/>
    </source>
</evidence>
<dbReference type="InterPro" id="IPR004074">
    <property type="entry name" value="IL-1_rcpt_I/II-typ"/>
</dbReference>
<keyword evidence="4" id="KW-1015">Disulfide bond</keyword>
<dbReference type="PANTHER" id="PTHR11890">
    <property type="entry name" value="INTERLEUKIN-1 RECEPTOR FAMILY MEMBER"/>
    <property type="match status" value="1"/>
</dbReference>
<keyword evidence="7" id="KW-1133">Transmembrane helix</keyword>
<feature type="signal peptide" evidence="8">
    <location>
        <begin position="1"/>
        <end position="26"/>
    </location>
</feature>
<dbReference type="InterPro" id="IPR036179">
    <property type="entry name" value="Ig-like_dom_sf"/>
</dbReference>
<reference evidence="10" key="2">
    <citation type="submission" date="2025-08" db="UniProtKB">
        <authorList>
            <consortium name="Ensembl"/>
        </authorList>
    </citation>
    <scope>IDENTIFICATION</scope>
</reference>
<keyword evidence="2 8" id="KW-0732">Signal</keyword>
<dbReference type="InterPro" id="IPR007110">
    <property type="entry name" value="Ig-like_dom"/>
</dbReference>
<dbReference type="SMART" id="SM00409">
    <property type="entry name" value="IG"/>
    <property type="match status" value="2"/>
</dbReference>
<evidence type="ECO:0000256" key="7">
    <source>
        <dbReference type="SAM" id="Phobius"/>
    </source>
</evidence>
<dbReference type="InterPro" id="IPR013783">
    <property type="entry name" value="Ig-like_fold"/>
</dbReference>
<dbReference type="Ensembl" id="ENSTNIT00000018991.1">
    <property type="protein sequence ID" value="ENSTNIP00000018763.1"/>
    <property type="gene ID" value="ENSTNIG00000015688.1"/>
</dbReference>
<dbReference type="Pfam" id="PF13927">
    <property type="entry name" value="Ig_3"/>
    <property type="match status" value="1"/>
</dbReference>
<dbReference type="Gene3D" id="2.60.40.10">
    <property type="entry name" value="Immunoglobulins"/>
    <property type="match status" value="3"/>
</dbReference>
<dbReference type="PRINTS" id="PR01536">
    <property type="entry name" value="INTRLKN1R12F"/>
</dbReference>
<sequence length="436" mass="48134">LSILQMSAMVLLLLLLAAVLMEGAGGRPALPPLPVKDGCFVASSEVELFRVEGEAVILSFPMFSRVLQVRRIAPSWAKVTISRSNGSVSAAREDKERVLQSNKQLWFLPAKASDSGEYTCTFRSGQKRDLLCNREHPLRVYERPAADMRKLSFPVTAAVGEKLTIRCPSIRHFNSTHGLIEWYKDSVSTKLQPDTGSSFLNGNLLIPAVEPAHAGVYTCQLSVVINQQQFNVSRAIVLHVEGVCPAVPHTGDPCPLVDKRVQRTSIGLEKKQAPAFQPPVIVSPLNGSVFETPHGSAEEMFCKVLTECQAADSTEVMWLVNSQSVESSYLDGRALQGGRRVTRVSEGCQIERRLIVLAISEKDVGTELKCVTQNQAGRREVVTRLQLEDSTFTWLLVAMVAGSCFLTVVSVFLWVLFKAKRKKNMDYVLARQNSTF</sequence>
<dbReference type="STRING" id="99883.ENSTNIP00000018763"/>
<evidence type="ECO:0000256" key="1">
    <source>
        <dbReference type="ARBA" id="ARBA00009752"/>
    </source>
</evidence>
<proteinExistence type="inferred from homology"/>
<feature type="transmembrane region" description="Helical" evidence="7">
    <location>
        <begin position="392"/>
        <end position="417"/>
    </location>
</feature>
<dbReference type="PANTHER" id="PTHR11890:SF18">
    <property type="entry name" value="LYMPHOCYTE ACTIVATION GENE 3 PROTEIN"/>
    <property type="match status" value="1"/>
</dbReference>
<feature type="domain" description="Ig-like" evidence="9">
    <location>
        <begin position="278"/>
        <end position="383"/>
    </location>
</feature>
<dbReference type="PROSITE" id="PS50835">
    <property type="entry name" value="IG_LIKE"/>
    <property type="match status" value="2"/>
</dbReference>
<evidence type="ECO:0000256" key="4">
    <source>
        <dbReference type="ARBA" id="ARBA00023157"/>
    </source>
</evidence>
<dbReference type="InParanoid" id="H3DE20"/>
<feature type="domain" description="Ig-like" evidence="9">
    <location>
        <begin position="144"/>
        <end position="233"/>
    </location>
</feature>
<evidence type="ECO:0000256" key="2">
    <source>
        <dbReference type="ARBA" id="ARBA00022729"/>
    </source>
</evidence>
<evidence type="ECO:0000256" key="8">
    <source>
        <dbReference type="SAM" id="SignalP"/>
    </source>
</evidence>
<keyword evidence="5" id="KW-0325">Glycoprotein</keyword>
<dbReference type="FunFam" id="2.60.40.10:FF:000188">
    <property type="entry name" value="Interleukin-1 receptor accessory protein-like 1"/>
    <property type="match status" value="1"/>
</dbReference>
<evidence type="ECO:0000256" key="5">
    <source>
        <dbReference type="ARBA" id="ARBA00023180"/>
    </source>
</evidence>
<keyword evidence="11" id="KW-1185">Reference proteome</keyword>
<evidence type="ECO:0000313" key="10">
    <source>
        <dbReference type="Ensembl" id="ENSTNIP00000018763.1"/>
    </source>
</evidence>
<evidence type="ECO:0000313" key="11">
    <source>
        <dbReference type="Proteomes" id="UP000007303"/>
    </source>
</evidence>
<evidence type="ECO:0000256" key="6">
    <source>
        <dbReference type="ARBA" id="ARBA00023319"/>
    </source>
</evidence>
<keyword evidence="6" id="KW-0393">Immunoglobulin domain</keyword>